<keyword evidence="2 8" id="KW-0813">Transport</keyword>
<feature type="transmembrane region" description="Helical" evidence="10">
    <location>
        <begin position="244"/>
        <end position="261"/>
    </location>
</feature>
<feature type="transmembrane region" description="Helical" evidence="10">
    <location>
        <begin position="130"/>
        <end position="148"/>
    </location>
</feature>
<comment type="subcellular location">
    <subcellularLocation>
        <location evidence="1">Membrane</location>
        <topology evidence="1">Multi-pass membrane protein</topology>
    </subcellularLocation>
</comment>
<reference evidence="12 13" key="1">
    <citation type="submission" date="2024-03" db="EMBL/GenBank/DDBJ databases">
        <title>The genome assembly and annotation of the cricket Gryllus longicercus Weissman &amp; Gray.</title>
        <authorList>
            <person name="Szrajer S."/>
            <person name="Gray D."/>
            <person name="Ylla G."/>
        </authorList>
    </citation>
    <scope>NUCLEOTIDE SEQUENCE [LARGE SCALE GENOMIC DNA]</scope>
    <source>
        <strain evidence="12">DAG 2021-001</strain>
        <tissue evidence="12">Whole body minus gut</tissue>
    </source>
</reference>
<organism evidence="12 13">
    <name type="scientific">Gryllus longicercus</name>
    <dbReference type="NCBI Taxonomy" id="2509291"/>
    <lineage>
        <taxon>Eukaryota</taxon>
        <taxon>Metazoa</taxon>
        <taxon>Ecdysozoa</taxon>
        <taxon>Arthropoda</taxon>
        <taxon>Hexapoda</taxon>
        <taxon>Insecta</taxon>
        <taxon>Pterygota</taxon>
        <taxon>Neoptera</taxon>
        <taxon>Polyneoptera</taxon>
        <taxon>Orthoptera</taxon>
        <taxon>Ensifera</taxon>
        <taxon>Gryllidea</taxon>
        <taxon>Grylloidea</taxon>
        <taxon>Gryllidae</taxon>
        <taxon>Gryllinae</taxon>
        <taxon>Gryllus</taxon>
    </lineage>
</organism>
<feature type="transmembrane region" description="Helical" evidence="10">
    <location>
        <begin position="160"/>
        <end position="181"/>
    </location>
</feature>
<evidence type="ECO:0000313" key="12">
    <source>
        <dbReference type="EMBL" id="KAK7873201.1"/>
    </source>
</evidence>
<evidence type="ECO:0000313" key="13">
    <source>
        <dbReference type="Proteomes" id="UP001378592"/>
    </source>
</evidence>
<feature type="domain" description="Potassium channel" evidence="11">
    <location>
        <begin position="221"/>
        <end position="298"/>
    </location>
</feature>
<dbReference type="PANTHER" id="PTHR11003:SF249">
    <property type="entry name" value="TWO PORE POTASSIUM CHANNEL PROTEIN SUP-9"/>
    <property type="match status" value="1"/>
</dbReference>
<feature type="transmembrane region" description="Helical" evidence="10">
    <location>
        <begin position="49"/>
        <end position="72"/>
    </location>
</feature>
<feature type="transmembrane region" description="Helical" evidence="10">
    <location>
        <begin position="273"/>
        <end position="297"/>
    </location>
</feature>
<feature type="compositionally biased region" description="Gly residues" evidence="9">
    <location>
        <begin position="352"/>
        <end position="366"/>
    </location>
</feature>
<evidence type="ECO:0000256" key="8">
    <source>
        <dbReference type="RuleBase" id="RU003857"/>
    </source>
</evidence>
<evidence type="ECO:0000256" key="3">
    <source>
        <dbReference type="ARBA" id="ARBA00022692"/>
    </source>
</evidence>
<feature type="transmembrane region" description="Helical" evidence="10">
    <location>
        <begin position="210"/>
        <end position="232"/>
    </location>
</feature>
<evidence type="ECO:0000256" key="10">
    <source>
        <dbReference type="SAM" id="Phobius"/>
    </source>
</evidence>
<protein>
    <recommendedName>
        <fullName evidence="11">Potassium channel domain-containing protein</fullName>
    </recommendedName>
</protein>
<dbReference type="EMBL" id="JAZDUA010000016">
    <property type="protein sequence ID" value="KAK7873201.1"/>
    <property type="molecule type" value="Genomic_DNA"/>
</dbReference>
<dbReference type="PRINTS" id="PR01096">
    <property type="entry name" value="TWIK1CHANNEL"/>
</dbReference>
<dbReference type="PANTHER" id="PTHR11003">
    <property type="entry name" value="POTASSIUM CHANNEL, SUBFAMILY K"/>
    <property type="match status" value="1"/>
</dbReference>
<dbReference type="Pfam" id="PF07885">
    <property type="entry name" value="Ion_trans_2"/>
    <property type="match status" value="2"/>
</dbReference>
<evidence type="ECO:0000256" key="4">
    <source>
        <dbReference type="ARBA" id="ARBA00022989"/>
    </source>
</evidence>
<dbReference type="PRINTS" id="PR01586">
    <property type="entry name" value="TWIKCHANNEL"/>
</dbReference>
<dbReference type="GO" id="GO:0022841">
    <property type="term" value="F:potassium ion leak channel activity"/>
    <property type="evidence" value="ECO:0007669"/>
    <property type="project" value="TreeGrafter"/>
</dbReference>
<feature type="domain" description="Potassium channel" evidence="11">
    <location>
        <begin position="128"/>
        <end position="184"/>
    </location>
</feature>
<keyword evidence="6 10" id="KW-0472">Membrane</keyword>
<evidence type="ECO:0000256" key="5">
    <source>
        <dbReference type="ARBA" id="ARBA00023065"/>
    </source>
</evidence>
<evidence type="ECO:0000256" key="6">
    <source>
        <dbReference type="ARBA" id="ARBA00023136"/>
    </source>
</evidence>
<dbReference type="PRINTS" id="PR01333">
    <property type="entry name" value="2POREKCHANEL"/>
</dbReference>
<keyword evidence="7 8" id="KW-0407">Ion channel</keyword>
<keyword evidence="4 10" id="KW-1133">Transmembrane helix</keyword>
<evidence type="ECO:0000259" key="11">
    <source>
        <dbReference type="Pfam" id="PF07885"/>
    </source>
</evidence>
<proteinExistence type="inferred from homology"/>
<sequence length="394" mass="41687">MRLRADAEAAASLELLAPRRGCGPGLAGACGAAGRAHLRRVLGVRRSSLLLALFALFYGVYLATGGLVFAALEAPGEAAVRARFLGARAAFLQRHPCVADEDLEELLQEAVRASNRGVSAARNASGEPNWSFGQALFFSSTVVTTIGYGHVTPLSKEGKLFCMAYAVLGIPLTLVLLSALAERLLVPATLLLQSLNARLGHLYPPFNIRLLHLGLVGGALVLCFVLLPAAAFAALEPDWDFLDAVYYCFISLTTIGLGDYIPGDSPDQPYRPVYKVATTVYLLAGLTFMMLTLTVFYDIPQLNLGLLFVLRADETTGDPEKARLQTPGTMGPKYTQQLDAPTHAPPLHALGAGAGAGAAAGAGGGARRAVVRVKSRRDEDSPSPEDTTPVHARP</sequence>
<evidence type="ECO:0000256" key="2">
    <source>
        <dbReference type="ARBA" id="ARBA00022448"/>
    </source>
</evidence>
<dbReference type="InterPro" id="IPR003280">
    <property type="entry name" value="2pore_dom_K_chnl"/>
</dbReference>
<dbReference type="InterPro" id="IPR001779">
    <property type="entry name" value="2pore_dom_K_chnl_TWIK1"/>
</dbReference>
<dbReference type="Proteomes" id="UP001378592">
    <property type="component" value="Unassembled WGS sequence"/>
</dbReference>
<feature type="region of interest" description="Disordered" evidence="9">
    <location>
        <begin position="341"/>
        <end position="394"/>
    </location>
</feature>
<accession>A0AAN9W022</accession>
<dbReference type="GO" id="GO:0030322">
    <property type="term" value="P:stabilization of membrane potential"/>
    <property type="evidence" value="ECO:0007669"/>
    <property type="project" value="TreeGrafter"/>
</dbReference>
<dbReference type="SUPFAM" id="SSF81324">
    <property type="entry name" value="Voltage-gated potassium channels"/>
    <property type="match status" value="2"/>
</dbReference>
<comment type="similarity">
    <text evidence="8">Belongs to the two pore domain potassium channel (TC 1.A.1.8) family.</text>
</comment>
<dbReference type="InterPro" id="IPR005408">
    <property type="entry name" value="2pore_dom_K_chnl_TWIK"/>
</dbReference>
<comment type="caution">
    <text evidence="12">The sequence shown here is derived from an EMBL/GenBank/DDBJ whole genome shotgun (WGS) entry which is preliminary data.</text>
</comment>
<dbReference type="GO" id="GO:0015271">
    <property type="term" value="F:outward rectifier potassium channel activity"/>
    <property type="evidence" value="ECO:0007669"/>
    <property type="project" value="TreeGrafter"/>
</dbReference>
<keyword evidence="13" id="KW-1185">Reference proteome</keyword>
<evidence type="ECO:0000256" key="9">
    <source>
        <dbReference type="SAM" id="MobiDB-lite"/>
    </source>
</evidence>
<dbReference type="Gene3D" id="1.10.287.70">
    <property type="match status" value="1"/>
</dbReference>
<keyword evidence="3 8" id="KW-0812">Transmembrane</keyword>
<evidence type="ECO:0000256" key="1">
    <source>
        <dbReference type="ARBA" id="ARBA00004141"/>
    </source>
</evidence>
<dbReference type="AlphaFoldDB" id="A0AAN9W022"/>
<keyword evidence="5 8" id="KW-0406">Ion transport</keyword>
<dbReference type="GO" id="GO:0005886">
    <property type="term" value="C:plasma membrane"/>
    <property type="evidence" value="ECO:0007669"/>
    <property type="project" value="TreeGrafter"/>
</dbReference>
<gene>
    <name evidence="12" type="ORF">R5R35_006411</name>
</gene>
<evidence type="ECO:0000256" key="7">
    <source>
        <dbReference type="ARBA" id="ARBA00023303"/>
    </source>
</evidence>
<name>A0AAN9W022_9ORTH</name>
<dbReference type="InterPro" id="IPR013099">
    <property type="entry name" value="K_chnl_dom"/>
</dbReference>